<organism evidence="9 10">
    <name type="scientific">Actinomyces capricornis</name>
    <dbReference type="NCBI Taxonomy" id="2755559"/>
    <lineage>
        <taxon>Bacteria</taxon>
        <taxon>Bacillati</taxon>
        <taxon>Actinomycetota</taxon>
        <taxon>Actinomycetes</taxon>
        <taxon>Actinomycetales</taxon>
        <taxon>Actinomycetaceae</taxon>
        <taxon>Actinomyces</taxon>
    </lineage>
</organism>
<feature type="region of interest" description="Disordered" evidence="6">
    <location>
        <begin position="1"/>
        <end position="22"/>
    </location>
</feature>
<dbReference type="Pfam" id="PF00072">
    <property type="entry name" value="Response_reg"/>
    <property type="match status" value="1"/>
</dbReference>
<protein>
    <submittedName>
        <fullName evidence="9">DNA-binding response regulator</fullName>
    </submittedName>
</protein>
<keyword evidence="10" id="KW-1185">Reference proteome</keyword>
<dbReference type="InterPro" id="IPR016032">
    <property type="entry name" value="Sig_transdc_resp-reg_C-effctor"/>
</dbReference>
<keyword evidence="2" id="KW-0805">Transcription regulation</keyword>
<dbReference type="PROSITE" id="PS50110">
    <property type="entry name" value="RESPONSE_REGULATORY"/>
    <property type="match status" value="1"/>
</dbReference>
<dbReference type="Gene3D" id="3.40.50.2300">
    <property type="match status" value="1"/>
</dbReference>
<dbReference type="InterPro" id="IPR011006">
    <property type="entry name" value="CheY-like_superfamily"/>
</dbReference>
<accession>A0ABN6K5A6</accession>
<evidence type="ECO:0000256" key="1">
    <source>
        <dbReference type="ARBA" id="ARBA00022553"/>
    </source>
</evidence>
<name>A0ABN6K5A6_9ACTO</name>
<sequence>MSSIVDLDAPARGPRPSPPGARRVRLLIVDDHPVVRSGLVGMLAPAPDIDVVGQAVDGAEAIRLTEALDPDVVLMDLRMPGMGGAEATRRITSPRGPSHGGIPRVVVLTTYDTDGDILSAMEAGAIGYLLKDSPRETILASVRAAAVGHGVLSPTVTSRLAEAARGAGGTGSGDRAAGAAEGRAGGPAGGRRGVGGPVGLSPRERQILEAVARGLSNSQIGQELFITGSTVKTHLLRVYGKLGVDTRTAAVTEALRRGLLDLG</sequence>
<dbReference type="GO" id="GO:0003677">
    <property type="term" value="F:DNA binding"/>
    <property type="evidence" value="ECO:0007669"/>
    <property type="project" value="UniProtKB-KW"/>
</dbReference>
<feature type="compositionally biased region" description="Gly residues" evidence="6">
    <location>
        <begin position="183"/>
        <end position="198"/>
    </location>
</feature>
<evidence type="ECO:0000256" key="3">
    <source>
        <dbReference type="ARBA" id="ARBA00023125"/>
    </source>
</evidence>
<reference evidence="9 10" key="1">
    <citation type="submission" date="2021-08" db="EMBL/GenBank/DDBJ databases">
        <title>Whole genome sequence of novel Actinomyces species strain MAS-1.</title>
        <authorList>
            <person name="Saito M."/>
            <person name="Kuwahara N."/>
            <person name="Takizawa T."/>
            <person name="Gotouda H."/>
            <person name="Ochiai T."/>
        </authorList>
    </citation>
    <scope>NUCLEOTIDE SEQUENCE [LARGE SCALE GENOMIC DNA]</scope>
    <source>
        <strain evidence="9 10">MAS-1</strain>
    </source>
</reference>
<feature type="domain" description="Response regulatory" evidence="8">
    <location>
        <begin position="25"/>
        <end position="146"/>
    </location>
</feature>
<evidence type="ECO:0000313" key="10">
    <source>
        <dbReference type="Proteomes" id="UP000824496"/>
    </source>
</evidence>
<dbReference type="SMART" id="SM00448">
    <property type="entry name" value="REC"/>
    <property type="match status" value="1"/>
</dbReference>
<dbReference type="InterPro" id="IPR058245">
    <property type="entry name" value="NreC/VraR/RcsB-like_REC"/>
</dbReference>
<evidence type="ECO:0000313" key="9">
    <source>
        <dbReference type="EMBL" id="BDA64700.1"/>
    </source>
</evidence>
<dbReference type="CDD" id="cd06170">
    <property type="entry name" value="LuxR_C_like"/>
    <property type="match status" value="1"/>
</dbReference>
<dbReference type="Proteomes" id="UP000824496">
    <property type="component" value="Chromosome"/>
</dbReference>
<keyword evidence="1 5" id="KW-0597">Phosphoprotein</keyword>
<dbReference type="EMBL" id="AP025017">
    <property type="protein sequence ID" value="BDA64700.1"/>
    <property type="molecule type" value="Genomic_DNA"/>
</dbReference>
<dbReference type="Pfam" id="PF00196">
    <property type="entry name" value="GerE"/>
    <property type="match status" value="1"/>
</dbReference>
<dbReference type="InterPro" id="IPR001789">
    <property type="entry name" value="Sig_transdc_resp-reg_receiver"/>
</dbReference>
<dbReference type="PANTHER" id="PTHR43214">
    <property type="entry name" value="TWO-COMPONENT RESPONSE REGULATOR"/>
    <property type="match status" value="1"/>
</dbReference>
<evidence type="ECO:0000256" key="6">
    <source>
        <dbReference type="SAM" id="MobiDB-lite"/>
    </source>
</evidence>
<feature type="domain" description="HTH luxR-type" evidence="7">
    <location>
        <begin position="193"/>
        <end position="258"/>
    </location>
</feature>
<dbReference type="SUPFAM" id="SSF46894">
    <property type="entry name" value="C-terminal effector domain of the bipartite response regulators"/>
    <property type="match status" value="1"/>
</dbReference>
<feature type="region of interest" description="Disordered" evidence="6">
    <location>
        <begin position="163"/>
        <end position="199"/>
    </location>
</feature>
<dbReference type="InterPro" id="IPR000792">
    <property type="entry name" value="Tscrpt_reg_LuxR_C"/>
</dbReference>
<evidence type="ECO:0000256" key="4">
    <source>
        <dbReference type="ARBA" id="ARBA00023163"/>
    </source>
</evidence>
<dbReference type="PANTHER" id="PTHR43214:SF24">
    <property type="entry name" value="TRANSCRIPTIONAL REGULATORY PROTEIN NARL-RELATED"/>
    <property type="match status" value="1"/>
</dbReference>
<dbReference type="PROSITE" id="PS00622">
    <property type="entry name" value="HTH_LUXR_1"/>
    <property type="match status" value="1"/>
</dbReference>
<evidence type="ECO:0000259" key="7">
    <source>
        <dbReference type="PROSITE" id="PS50043"/>
    </source>
</evidence>
<keyword evidence="3 9" id="KW-0238">DNA-binding</keyword>
<dbReference type="InterPro" id="IPR039420">
    <property type="entry name" value="WalR-like"/>
</dbReference>
<gene>
    <name evidence="9" type="ORF">MANAM107_15340</name>
</gene>
<proteinExistence type="predicted"/>
<dbReference type="PRINTS" id="PR00038">
    <property type="entry name" value="HTHLUXR"/>
</dbReference>
<dbReference type="SUPFAM" id="SSF52172">
    <property type="entry name" value="CheY-like"/>
    <property type="match status" value="1"/>
</dbReference>
<dbReference type="SMART" id="SM00421">
    <property type="entry name" value="HTH_LUXR"/>
    <property type="match status" value="1"/>
</dbReference>
<dbReference type="PROSITE" id="PS50043">
    <property type="entry name" value="HTH_LUXR_2"/>
    <property type="match status" value="1"/>
</dbReference>
<feature type="modified residue" description="4-aspartylphosphate" evidence="5">
    <location>
        <position position="76"/>
    </location>
</feature>
<evidence type="ECO:0000259" key="8">
    <source>
        <dbReference type="PROSITE" id="PS50110"/>
    </source>
</evidence>
<evidence type="ECO:0000256" key="2">
    <source>
        <dbReference type="ARBA" id="ARBA00023015"/>
    </source>
</evidence>
<keyword evidence="4" id="KW-0804">Transcription</keyword>
<feature type="compositionally biased region" description="Low complexity" evidence="6">
    <location>
        <begin position="173"/>
        <end position="182"/>
    </location>
</feature>
<dbReference type="CDD" id="cd17535">
    <property type="entry name" value="REC_NarL-like"/>
    <property type="match status" value="1"/>
</dbReference>
<evidence type="ECO:0000256" key="5">
    <source>
        <dbReference type="PROSITE-ProRule" id="PRU00169"/>
    </source>
</evidence>